<dbReference type="EMBL" id="JPIN01000001">
    <property type="protein sequence ID" value="KFZ29614.1"/>
    <property type="molecule type" value="Genomic_DNA"/>
</dbReference>
<dbReference type="SUPFAM" id="SSF101790">
    <property type="entry name" value="Aminomethyltransferase beta-barrel domain"/>
    <property type="match status" value="1"/>
</dbReference>
<protein>
    <submittedName>
        <fullName evidence="2">Glycine cleavage system protein T</fullName>
    </submittedName>
</protein>
<proteinExistence type="predicted"/>
<dbReference type="Gene3D" id="3.30.70.1400">
    <property type="entry name" value="Aminomethyltransferase beta-barrel domains"/>
    <property type="match status" value="1"/>
</dbReference>
<keyword evidence="3" id="KW-1185">Reference proteome</keyword>
<dbReference type="InterPro" id="IPR017703">
    <property type="entry name" value="YgfZ/GCV_T_CS"/>
</dbReference>
<dbReference type="GO" id="GO:0016226">
    <property type="term" value="P:iron-sulfur cluster assembly"/>
    <property type="evidence" value="ECO:0007669"/>
    <property type="project" value="TreeGrafter"/>
</dbReference>
<dbReference type="NCBIfam" id="NF007110">
    <property type="entry name" value="PRK09559.1"/>
    <property type="match status" value="1"/>
</dbReference>
<dbReference type="SUPFAM" id="SSF103025">
    <property type="entry name" value="Folate-binding domain"/>
    <property type="match status" value="1"/>
</dbReference>
<dbReference type="InterPro" id="IPR048451">
    <property type="entry name" value="YgfZ_barrel"/>
</dbReference>
<organism evidence="2 3">
    <name type="scientific">Pseudidiomarina atlantica</name>
    <dbReference type="NCBI Taxonomy" id="1517416"/>
    <lineage>
        <taxon>Bacteria</taxon>
        <taxon>Pseudomonadati</taxon>
        <taxon>Pseudomonadota</taxon>
        <taxon>Gammaproteobacteria</taxon>
        <taxon>Alteromonadales</taxon>
        <taxon>Idiomarinaceae</taxon>
        <taxon>Pseudidiomarina</taxon>
    </lineage>
</organism>
<reference evidence="2 3" key="1">
    <citation type="submission" date="2014-06" db="EMBL/GenBank/DDBJ databases">
        <title>Draft genome sequence of Idiomarina sp. MCCC 1A10513.</title>
        <authorList>
            <person name="Du J."/>
            <person name="Lai Q."/>
            <person name="Shao Z."/>
        </authorList>
    </citation>
    <scope>NUCLEOTIDE SEQUENCE [LARGE SCALE GENOMIC DNA]</scope>
    <source>
        <strain evidence="2 3">MCCC 1A10513</strain>
    </source>
</reference>
<sequence length="316" mass="34710">MIVLATEFTKAPPEYVTVSLDDHAVVQIAGPDTDSFLQGQFTCDLRQLKDDHWLYGAHCDNKGKTLSIFWLLRYRDGVLLIASKDAAAATMAQLQKFGVFNKVEIRDVSDQFQRFGVFGTAAPARLAELLDSPIAASTVGAVSRTEQALVLSLGESPDQYLCLHQGEPLPTNASLSYWQALEIERGRPTLFSGTIEEFVPQMLNVQALDGISFSKGCYIGQETVARMKYLGKQKRALFRLVGQGAATAPGAVIEQQLGENWRRAGTVINAVSRADQHLELLAVFPSDLASDTRLRVKGDDASLLEIYPLPYKLDES</sequence>
<dbReference type="NCBIfam" id="TIGR03317">
    <property type="entry name" value="ygfZ_signature"/>
    <property type="match status" value="1"/>
</dbReference>
<dbReference type="Gene3D" id="3.30.70.1630">
    <property type="match status" value="1"/>
</dbReference>
<evidence type="ECO:0000313" key="3">
    <source>
        <dbReference type="Proteomes" id="UP000053718"/>
    </source>
</evidence>
<dbReference type="STRING" id="1517416.IDAT_00450"/>
<dbReference type="InterPro" id="IPR045179">
    <property type="entry name" value="YgfZ/GcvT"/>
</dbReference>
<evidence type="ECO:0000313" key="2">
    <source>
        <dbReference type="EMBL" id="KFZ29614.1"/>
    </source>
</evidence>
<accession>A0A094IUT8</accession>
<dbReference type="Pfam" id="PF21130">
    <property type="entry name" value="YgfZ_barrel"/>
    <property type="match status" value="1"/>
</dbReference>
<dbReference type="AlphaFoldDB" id="A0A094IUT8"/>
<evidence type="ECO:0000259" key="1">
    <source>
        <dbReference type="Pfam" id="PF21130"/>
    </source>
</evidence>
<dbReference type="OrthoDB" id="9796287at2"/>
<dbReference type="PANTHER" id="PTHR22602:SF0">
    <property type="entry name" value="TRANSFERASE CAF17, MITOCHONDRIAL-RELATED"/>
    <property type="match status" value="1"/>
</dbReference>
<dbReference type="InterPro" id="IPR029043">
    <property type="entry name" value="GcvT/YgfZ_C"/>
</dbReference>
<dbReference type="Gene3D" id="2.40.30.160">
    <property type="match status" value="1"/>
</dbReference>
<dbReference type="PANTHER" id="PTHR22602">
    <property type="entry name" value="TRANSFERASE CAF17, MITOCHONDRIAL-RELATED"/>
    <property type="match status" value="1"/>
</dbReference>
<gene>
    <name evidence="2" type="ORF">IDAT_00450</name>
</gene>
<feature type="domain" description="tRNA-modifying protein YgfZ-like beta-barrel" evidence="1">
    <location>
        <begin position="234"/>
        <end position="299"/>
    </location>
</feature>
<comment type="caution">
    <text evidence="2">The sequence shown here is derived from an EMBL/GenBank/DDBJ whole genome shotgun (WGS) entry which is preliminary data.</text>
</comment>
<name>A0A094IUT8_9GAMM</name>
<dbReference type="Proteomes" id="UP000053718">
    <property type="component" value="Unassembled WGS sequence"/>
</dbReference>
<dbReference type="eggNOG" id="COG0354">
    <property type="taxonomic scope" value="Bacteria"/>
</dbReference>